<sequence>MHQDTIWFEYMVQNNTEFGGDNINNSVEAKNDEAAANRLVELMQLVQVGDRSAFTQFYQLTSAKVFGILLQIIRQRETAEEILQEVYIKVWRKAGLFQREKSSVITWLCVIARNHAIDHLRKRQAPQEEDEESINRAADNAPTPSESFEIRRDLERLEFCLTEVGEPQAEMVRHAYLHGASRQELAARYSQPLGTIKTWLHRSLKHLKSCLGNAEGSKS</sequence>
<evidence type="ECO:0000256" key="7">
    <source>
        <dbReference type="SAM" id="MobiDB-lite"/>
    </source>
</evidence>
<dbReference type="GO" id="GO:0003677">
    <property type="term" value="F:DNA binding"/>
    <property type="evidence" value="ECO:0007669"/>
    <property type="project" value="UniProtKB-KW"/>
</dbReference>
<dbReference type="SUPFAM" id="SSF88659">
    <property type="entry name" value="Sigma3 and sigma4 domains of RNA polymerase sigma factors"/>
    <property type="match status" value="1"/>
</dbReference>
<dbReference type="SUPFAM" id="SSF88946">
    <property type="entry name" value="Sigma2 domain of RNA polymerase sigma factors"/>
    <property type="match status" value="1"/>
</dbReference>
<organism evidence="9 10">
    <name type="scientific">Halioxenophilus aromaticivorans</name>
    <dbReference type="NCBI Taxonomy" id="1306992"/>
    <lineage>
        <taxon>Bacteria</taxon>
        <taxon>Pseudomonadati</taxon>
        <taxon>Pseudomonadota</taxon>
        <taxon>Gammaproteobacteria</taxon>
        <taxon>Alteromonadales</taxon>
        <taxon>Alteromonadaceae</taxon>
        <taxon>Halioxenophilus</taxon>
    </lineage>
</organism>
<accession>A0AAV3U5G5</accession>
<name>A0AAV3U5G5_9ALTE</name>
<dbReference type="InterPro" id="IPR007627">
    <property type="entry name" value="RNA_pol_sigma70_r2"/>
</dbReference>
<evidence type="ECO:0000256" key="5">
    <source>
        <dbReference type="ARBA" id="ARBA00023163"/>
    </source>
</evidence>
<keyword evidence="2 6" id="KW-0805">Transcription regulation</keyword>
<dbReference type="Proteomes" id="UP001409585">
    <property type="component" value="Unassembled WGS sequence"/>
</dbReference>
<comment type="caution">
    <text evidence="9">The sequence shown here is derived from an EMBL/GenBank/DDBJ whole genome shotgun (WGS) entry which is preliminary data.</text>
</comment>
<dbReference type="InterPro" id="IPR000838">
    <property type="entry name" value="RNA_pol_sigma70_ECF_CS"/>
</dbReference>
<gene>
    <name evidence="9" type="ORF">GCM10025791_31980</name>
</gene>
<keyword evidence="10" id="KW-1185">Reference proteome</keyword>
<dbReference type="InterPro" id="IPR039425">
    <property type="entry name" value="RNA_pol_sigma-70-like"/>
</dbReference>
<keyword evidence="4 6" id="KW-0238">DNA-binding</keyword>
<proteinExistence type="inferred from homology"/>
<dbReference type="AlphaFoldDB" id="A0AAV3U5G5"/>
<reference evidence="10" key="1">
    <citation type="journal article" date="2019" name="Int. J. Syst. Evol. Microbiol.">
        <title>The Global Catalogue of Microorganisms (GCM) 10K type strain sequencing project: providing services to taxonomists for standard genome sequencing and annotation.</title>
        <authorList>
            <consortium name="The Broad Institute Genomics Platform"/>
            <consortium name="The Broad Institute Genome Sequencing Center for Infectious Disease"/>
            <person name="Wu L."/>
            <person name="Ma J."/>
        </authorList>
    </citation>
    <scope>NUCLEOTIDE SEQUENCE [LARGE SCALE GENOMIC DNA]</scope>
    <source>
        <strain evidence="10">JCM 19134</strain>
    </source>
</reference>
<evidence type="ECO:0000313" key="10">
    <source>
        <dbReference type="Proteomes" id="UP001409585"/>
    </source>
</evidence>
<dbReference type="PROSITE" id="PS01063">
    <property type="entry name" value="SIGMA70_ECF"/>
    <property type="match status" value="1"/>
</dbReference>
<dbReference type="InterPro" id="IPR036388">
    <property type="entry name" value="WH-like_DNA-bd_sf"/>
</dbReference>
<dbReference type="RefSeq" id="WP_345424530.1">
    <property type="nucleotide sequence ID" value="NZ_AP031496.1"/>
</dbReference>
<dbReference type="EMBL" id="BAABLX010000028">
    <property type="protein sequence ID" value="GAA4949371.1"/>
    <property type="molecule type" value="Genomic_DNA"/>
</dbReference>
<evidence type="ECO:0000256" key="6">
    <source>
        <dbReference type="RuleBase" id="RU000716"/>
    </source>
</evidence>
<evidence type="ECO:0000256" key="1">
    <source>
        <dbReference type="ARBA" id="ARBA00010641"/>
    </source>
</evidence>
<comment type="similarity">
    <text evidence="1 6">Belongs to the sigma-70 factor family. ECF subfamily.</text>
</comment>
<dbReference type="Pfam" id="PF04542">
    <property type="entry name" value="Sigma70_r2"/>
    <property type="match status" value="1"/>
</dbReference>
<keyword evidence="3 6" id="KW-0731">Sigma factor</keyword>
<dbReference type="GO" id="GO:0006352">
    <property type="term" value="P:DNA-templated transcription initiation"/>
    <property type="evidence" value="ECO:0007669"/>
    <property type="project" value="InterPro"/>
</dbReference>
<evidence type="ECO:0000313" key="9">
    <source>
        <dbReference type="EMBL" id="GAA4949371.1"/>
    </source>
</evidence>
<dbReference type="Gene3D" id="1.10.1740.10">
    <property type="match status" value="1"/>
</dbReference>
<dbReference type="InterPro" id="IPR013325">
    <property type="entry name" value="RNA_pol_sigma_r2"/>
</dbReference>
<protein>
    <recommendedName>
        <fullName evidence="6">RNA polymerase sigma factor</fullName>
    </recommendedName>
</protein>
<dbReference type="Gene3D" id="1.10.10.10">
    <property type="entry name" value="Winged helix-like DNA-binding domain superfamily/Winged helix DNA-binding domain"/>
    <property type="match status" value="1"/>
</dbReference>
<evidence type="ECO:0000256" key="4">
    <source>
        <dbReference type="ARBA" id="ARBA00023125"/>
    </source>
</evidence>
<feature type="region of interest" description="Disordered" evidence="7">
    <location>
        <begin position="123"/>
        <end position="146"/>
    </location>
</feature>
<dbReference type="GO" id="GO:0016987">
    <property type="term" value="F:sigma factor activity"/>
    <property type="evidence" value="ECO:0007669"/>
    <property type="project" value="UniProtKB-KW"/>
</dbReference>
<keyword evidence="5 6" id="KW-0804">Transcription</keyword>
<dbReference type="PANTHER" id="PTHR43133">
    <property type="entry name" value="RNA POLYMERASE ECF-TYPE SIGMA FACTO"/>
    <property type="match status" value="1"/>
</dbReference>
<evidence type="ECO:0000256" key="2">
    <source>
        <dbReference type="ARBA" id="ARBA00023015"/>
    </source>
</evidence>
<feature type="domain" description="RNA polymerase sigma-70 region 2" evidence="8">
    <location>
        <begin position="61"/>
        <end position="124"/>
    </location>
</feature>
<dbReference type="InterPro" id="IPR013324">
    <property type="entry name" value="RNA_pol_sigma_r3/r4-like"/>
</dbReference>
<dbReference type="NCBIfam" id="TIGR02937">
    <property type="entry name" value="sigma70-ECF"/>
    <property type="match status" value="1"/>
</dbReference>
<evidence type="ECO:0000256" key="3">
    <source>
        <dbReference type="ARBA" id="ARBA00023082"/>
    </source>
</evidence>
<dbReference type="InterPro" id="IPR014284">
    <property type="entry name" value="RNA_pol_sigma-70_dom"/>
</dbReference>
<dbReference type="PANTHER" id="PTHR43133:SF62">
    <property type="entry name" value="RNA POLYMERASE SIGMA FACTOR SIGZ"/>
    <property type="match status" value="1"/>
</dbReference>
<evidence type="ECO:0000259" key="8">
    <source>
        <dbReference type="Pfam" id="PF04542"/>
    </source>
</evidence>